<dbReference type="InterPro" id="IPR000433">
    <property type="entry name" value="Znf_ZZ"/>
</dbReference>
<dbReference type="GO" id="GO:0008270">
    <property type="term" value="F:zinc ion binding"/>
    <property type="evidence" value="ECO:0007669"/>
    <property type="project" value="UniProtKB-KW"/>
</dbReference>
<evidence type="ECO:0000256" key="6">
    <source>
        <dbReference type="PROSITE-ProRule" id="PRU00228"/>
    </source>
</evidence>
<evidence type="ECO:0000256" key="1">
    <source>
        <dbReference type="ARBA" id="ARBA00004419"/>
    </source>
</evidence>
<evidence type="ECO:0000256" key="5">
    <source>
        <dbReference type="ARBA" id="ARBA00023329"/>
    </source>
</evidence>
<feature type="compositionally biased region" description="Polar residues" evidence="7">
    <location>
        <begin position="604"/>
        <end position="618"/>
    </location>
</feature>
<dbReference type="SMART" id="SM00291">
    <property type="entry name" value="ZnF_ZZ"/>
    <property type="match status" value="1"/>
</dbReference>
<dbReference type="Pfam" id="PF00569">
    <property type="entry name" value="ZZ"/>
    <property type="match status" value="1"/>
</dbReference>
<dbReference type="SMART" id="SM00666">
    <property type="entry name" value="PB1"/>
    <property type="match status" value="1"/>
</dbReference>
<evidence type="ECO:0000313" key="10">
    <source>
        <dbReference type="EMBL" id="JAV47998.1"/>
    </source>
</evidence>
<dbReference type="GO" id="GO:0000407">
    <property type="term" value="C:phagophore assembly site"/>
    <property type="evidence" value="ECO:0007669"/>
    <property type="project" value="TreeGrafter"/>
</dbReference>
<feature type="domain" description="ZZ-type" evidence="8">
    <location>
        <begin position="232"/>
        <end position="284"/>
    </location>
</feature>
<dbReference type="PROSITE" id="PS51745">
    <property type="entry name" value="PB1"/>
    <property type="match status" value="1"/>
</dbReference>
<dbReference type="SUPFAM" id="SSF57850">
    <property type="entry name" value="RING/U-box"/>
    <property type="match status" value="1"/>
</dbReference>
<dbReference type="PROSITE" id="PS01357">
    <property type="entry name" value="ZF_ZZ_1"/>
    <property type="match status" value="1"/>
</dbReference>
<dbReference type="GO" id="GO:0031410">
    <property type="term" value="C:cytoplasmic vesicle"/>
    <property type="evidence" value="ECO:0007669"/>
    <property type="project" value="UniProtKB-KW"/>
</dbReference>
<dbReference type="FunFam" id="2.60.40.10:FF:000199">
    <property type="entry name" value="next to BRCA1 gene 1 protein-like"/>
    <property type="match status" value="1"/>
</dbReference>
<dbReference type="InterPro" id="IPR009060">
    <property type="entry name" value="UBA-like_sf"/>
</dbReference>
<comment type="subcellular location">
    <subcellularLocation>
        <location evidence="1">Cytoplasmic vesicle</location>
        <location evidence="1">Autophagosome</location>
    </subcellularLocation>
</comment>
<keyword evidence="4" id="KW-0862">Zinc</keyword>
<feature type="region of interest" description="Disordered" evidence="7">
    <location>
        <begin position="557"/>
        <end position="618"/>
    </location>
</feature>
<dbReference type="PANTHER" id="PTHR20930">
    <property type="entry name" value="OVARIAN CARCINOMA ANTIGEN CA125-RELATED"/>
    <property type="match status" value="1"/>
</dbReference>
<dbReference type="SUPFAM" id="SSF46934">
    <property type="entry name" value="UBA-like"/>
    <property type="match status" value="1"/>
</dbReference>
<dbReference type="SUPFAM" id="SSF54277">
    <property type="entry name" value="CAD &amp; PB1 domains"/>
    <property type="match status" value="1"/>
</dbReference>
<dbReference type="CDD" id="cd02340">
    <property type="entry name" value="ZZ_NBR1_like"/>
    <property type="match status" value="1"/>
</dbReference>
<name>A0A1W7RA18_9SCOR</name>
<dbReference type="GO" id="GO:0043130">
    <property type="term" value="F:ubiquitin binding"/>
    <property type="evidence" value="ECO:0007669"/>
    <property type="project" value="TreeGrafter"/>
</dbReference>
<accession>A0A1W7RA18</accession>
<dbReference type="Gene3D" id="2.60.40.10">
    <property type="entry name" value="Immunoglobulins"/>
    <property type="match status" value="1"/>
</dbReference>
<keyword evidence="3 6" id="KW-0863">Zinc-finger</keyword>
<dbReference type="CDD" id="cd14947">
    <property type="entry name" value="NBR1_like"/>
    <property type="match status" value="1"/>
</dbReference>
<dbReference type="EMBL" id="GFAH01000391">
    <property type="protein sequence ID" value="JAV47998.1"/>
    <property type="molecule type" value="Transcribed_RNA"/>
</dbReference>
<dbReference type="FunFam" id="3.30.60.90:FF:000007">
    <property type="entry name" value="Next to BRCA1 gene 1 protein"/>
    <property type="match status" value="1"/>
</dbReference>
<feature type="domain" description="PB1" evidence="9">
    <location>
        <begin position="19"/>
        <end position="105"/>
    </location>
</feature>
<keyword evidence="5" id="KW-0968">Cytoplasmic vesicle</keyword>
<organism evidence="10">
    <name type="scientific">Hadrurus spadix</name>
    <dbReference type="NCBI Taxonomy" id="141984"/>
    <lineage>
        <taxon>Eukaryota</taxon>
        <taxon>Metazoa</taxon>
        <taxon>Ecdysozoa</taxon>
        <taxon>Arthropoda</taxon>
        <taxon>Chelicerata</taxon>
        <taxon>Arachnida</taxon>
        <taxon>Scorpiones</taxon>
        <taxon>Iurida</taxon>
        <taxon>Iuroidea</taxon>
        <taxon>Hadrurus</taxon>
    </lineage>
</organism>
<sequence length="910" mass="101567">MKISADIIEKDIRRDEGNSGELAIKFKPKHWNYVLPFPDASTTNWGSIKYEVLKKCGLSPESQVSICYIDEENDKVRIDSEAEYHEAVRVGQKCGNKLRIVVKEIGSEEQNIVQHSSGETFSYRELESGEFVVMDKLSCTHPESEPNNDQSATQKVSIVEEANMSRREENGIPSWLTSYTIQLKDELVKEISDKVFERVMLMLGNVNLNTAPESEQKQAFIQEAERNDGMLHVGIICDNCETPVRGIRYKCGNCTDYDLCEHCESLPHVHNENHSFLKIRHNVYNQAHGLSASVENTMPKHSPTRRSSHAVKSTVIRNTLGLKNRKEDKIMKVMRKIEKYRAKEQSCNGSRTVPAVIWQQTHLDRQVDSRRTELPSYTNSSRYPSRNAEFIYDETFPDGTVVTPGVKFCKSWRMRNTGSKPFTSDTVLKHCWGGKKLIPESTEVAVPSLLPGQEGIISVLFTAPTDPGSYISHWRLSHRGIGFGDRVWCIIEINETLPTNEKKESNSQESIVETDEKCTVKQNNVQEGIAQVLTAVQEEQQRGDGVERKIAILSHTATPTNTPFDLSPPKSPEPPLAEESSCPKETKLSNVKEDSASSHCPELQSAQAENYTTGSESDDTISVLNLNSSESDTEFVIVPMPLCCSMDIPLIPVTLQQDEPKINVSSLTETCSAPSTRRASVERAATPSSLPSICMCSSKVSNTPALSVSNNSSASEETVPPGVTLSTDNMEEQNLIQLDQVLLTVNNQKEEEPISQPSEAQSMAASNDNCDTENEPLCQNDNNIAEASNVRNENTDNEERMVQVLPEGLVNGALTAAASVYNTARAVITGMQSRNEPWHENWRPPTHPPSSPPSPMIQLIEMGFCNRALNHHLLVKHKGHVEDVVAELVDNHDNDWYNYRHTPGSYVNFD</sequence>
<dbReference type="InterPro" id="IPR043145">
    <property type="entry name" value="Znf_ZZ_sf"/>
</dbReference>
<dbReference type="GO" id="GO:0070013">
    <property type="term" value="C:intracellular organelle lumen"/>
    <property type="evidence" value="ECO:0007669"/>
    <property type="project" value="UniProtKB-ARBA"/>
</dbReference>
<dbReference type="PANTHER" id="PTHR20930:SF2">
    <property type="entry name" value="NEXT TO BRCA1 GENE 1 PROTEIN"/>
    <property type="match status" value="1"/>
</dbReference>
<proteinExistence type="predicted"/>
<dbReference type="CDD" id="cd14319">
    <property type="entry name" value="UBA_NBR1"/>
    <property type="match status" value="1"/>
</dbReference>
<reference evidence="10" key="1">
    <citation type="submission" date="2016-11" db="EMBL/GenBank/DDBJ databases">
        <title>Venom-gland transcriptomics and venom proteomics of the black-back scorpion (Hadrurus spadix) reveal detectability challenges and an unexplored realm of animal toxin diversity.</title>
        <authorList>
            <person name="Rokyta D.R."/>
            <person name="Ward M.J."/>
        </authorList>
    </citation>
    <scope>NUCLEOTIDE SEQUENCE</scope>
    <source>
        <tissue evidence="10">Venom gland</tissue>
    </source>
</reference>
<evidence type="ECO:0000256" key="2">
    <source>
        <dbReference type="ARBA" id="ARBA00022723"/>
    </source>
</evidence>
<dbReference type="Gene3D" id="1.10.8.10">
    <property type="entry name" value="DNA helicase RuvA subunit, C-terminal domain"/>
    <property type="match status" value="1"/>
</dbReference>
<dbReference type="Pfam" id="PF16158">
    <property type="entry name" value="N_BRCA1_IG"/>
    <property type="match status" value="1"/>
</dbReference>
<evidence type="ECO:0000259" key="9">
    <source>
        <dbReference type="PROSITE" id="PS51745"/>
    </source>
</evidence>
<dbReference type="Gene3D" id="3.10.20.90">
    <property type="entry name" value="Phosphatidylinositol 3-kinase Catalytic Subunit, Chain A, domain 1"/>
    <property type="match status" value="1"/>
</dbReference>
<keyword evidence="2" id="KW-0479">Metal-binding</keyword>
<dbReference type="AlphaFoldDB" id="A0A1W7RA18"/>
<feature type="region of interest" description="Disordered" evidence="7">
    <location>
        <begin position="748"/>
        <end position="779"/>
    </location>
</feature>
<evidence type="ECO:0000256" key="3">
    <source>
        <dbReference type="ARBA" id="ARBA00022771"/>
    </source>
</evidence>
<dbReference type="InterPro" id="IPR000270">
    <property type="entry name" value="PB1_dom"/>
</dbReference>
<dbReference type="GO" id="GO:0005776">
    <property type="term" value="C:autophagosome"/>
    <property type="evidence" value="ECO:0007669"/>
    <property type="project" value="UniProtKB-SubCell"/>
</dbReference>
<dbReference type="Pfam" id="PF00564">
    <property type="entry name" value="PB1"/>
    <property type="match status" value="1"/>
</dbReference>
<dbReference type="InterPro" id="IPR053793">
    <property type="entry name" value="PB1-like"/>
</dbReference>
<dbReference type="InterPro" id="IPR013783">
    <property type="entry name" value="Ig-like_fold"/>
</dbReference>
<evidence type="ECO:0000256" key="4">
    <source>
        <dbReference type="ARBA" id="ARBA00022833"/>
    </source>
</evidence>
<dbReference type="InterPro" id="IPR032350">
    <property type="entry name" value="Nbr1_FW"/>
</dbReference>
<feature type="compositionally biased region" description="Polar residues" evidence="7">
    <location>
        <begin position="755"/>
        <end position="769"/>
    </location>
</feature>
<dbReference type="GO" id="GO:0016236">
    <property type="term" value="P:macroautophagy"/>
    <property type="evidence" value="ECO:0007669"/>
    <property type="project" value="TreeGrafter"/>
</dbReference>
<dbReference type="Gene3D" id="3.30.60.90">
    <property type="match status" value="1"/>
</dbReference>
<feature type="compositionally biased region" description="Basic and acidic residues" evidence="7">
    <location>
        <begin position="581"/>
        <end position="596"/>
    </location>
</feature>
<protein>
    <submittedName>
        <fullName evidence="10">Next to BRCA1 gene 1 protein</fullName>
    </submittedName>
</protein>
<dbReference type="PROSITE" id="PS50135">
    <property type="entry name" value="ZF_ZZ_2"/>
    <property type="match status" value="1"/>
</dbReference>
<evidence type="ECO:0000259" key="8">
    <source>
        <dbReference type="PROSITE" id="PS50135"/>
    </source>
</evidence>
<evidence type="ECO:0000256" key="7">
    <source>
        <dbReference type="SAM" id="MobiDB-lite"/>
    </source>
</evidence>